<evidence type="ECO:0000256" key="3">
    <source>
        <dbReference type="ARBA" id="ARBA00022603"/>
    </source>
</evidence>
<evidence type="ECO:0000313" key="12">
    <source>
        <dbReference type="Proteomes" id="UP000245946"/>
    </source>
</evidence>
<keyword evidence="5 9" id="KW-0949">S-adenosyl-L-methionine</keyword>
<evidence type="ECO:0000313" key="11">
    <source>
        <dbReference type="EMBL" id="PWN94982.1"/>
    </source>
</evidence>
<feature type="binding site" evidence="9">
    <location>
        <begin position="244"/>
        <end position="245"/>
    </location>
    <ligand>
        <name>S-adenosyl-L-methionine</name>
        <dbReference type="ChEBI" id="CHEBI:59789"/>
    </ligand>
</feature>
<dbReference type="GO" id="GO:0043527">
    <property type="term" value="C:tRNA methyltransferase complex"/>
    <property type="evidence" value="ECO:0007669"/>
    <property type="project" value="TreeGrafter"/>
</dbReference>
<dbReference type="Gene3D" id="3.40.50.150">
    <property type="entry name" value="Vaccinia Virus protein VP39"/>
    <property type="match status" value="1"/>
</dbReference>
<accession>A0A316Z237</accession>
<comment type="function">
    <text evidence="9">Catalyzes the formation of N(7)-methylguanine at position 46 (m7G46) in tRNA.</text>
</comment>
<feature type="active site" evidence="9">
    <location>
        <position position="267"/>
    </location>
</feature>
<name>A0A316Z237_9BASI</name>
<dbReference type="HAMAP" id="MF_03055">
    <property type="entry name" value="tRNA_methyltr_TrmB_euk"/>
    <property type="match status" value="1"/>
</dbReference>
<evidence type="ECO:0000256" key="6">
    <source>
        <dbReference type="ARBA" id="ARBA00022694"/>
    </source>
</evidence>
<dbReference type="STRING" id="58919.A0A316Z237"/>
<evidence type="ECO:0000256" key="1">
    <source>
        <dbReference type="ARBA" id="ARBA00000142"/>
    </source>
</evidence>
<dbReference type="InterPro" id="IPR003358">
    <property type="entry name" value="tRNA_(Gua-N-7)_MeTrfase_Trmb"/>
</dbReference>
<dbReference type="EMBL" id="KZ819307">
    <property type="protein sequence ID" value="PWN94982.1"/>
    <property type="molecule type" value="Genomic_DNA"/>
</dbReference>
<keyword evidence="8 9" id="KW-0539">Nucleus</keyword>
<evidence type="ECO:0000256" key="4">
    <source>
        <dbReference type="ARBA" id="ARBA00022679"/>
    </source>
</evidence>
<dbReference type="Proteomes" id="UP000245946">
    <property type="component" value="Unassembled WGS sequence"/>
</dbReference>
<dbReference type="PANTHER" id="PTHR23417">
    <property type="entry name" value="3-DEOXY-D-MANNO-OCTULOSONIC-ACID TRANSFERASE/TRNA GUANINE-N 7 - -METHYLTRANSFERASE"/>
    <property type="match status" value="1"/>
</dbReference>
<reference evidence="11 12" key="1">
    <citation type="journal article" date="2018" name="Mol. Biol. Evol.">
        <title>Broad Genomic Sampling Reveals a Smut Pathogenic Ancestry of the Fungal Clade Ustilaginomycotina.</title>
        <authorList>
            <person name="Kijpornyongpan T."/>
            <person name="Mondo S.J."/>
            <person name="Barry K."/>
            <person name="Sandor L."/>
            <person name="Lee J."/>
            <person name="Lipzen A."/>
            <person name="Pangilinan J."/>
            <person name="LaButti K."/>
            <person name="Hainaut M."/>
            <person name="Henrissat B."/>
            <person name="Grigoriev I.V."/>
            <person name="Spatafora J.W."/>
            <person name="Aime M.C."/>
        </authorList>
    </citation>
    <scope>NUCLEOTIDE SEQUENCE [LARGE SCALE GENOMIC DNA]</scope>
    <source>
        <strain evidence="11 12">MCA 4186</strain>
    </source>
</reference>
<proteinExistence type="inferred from homology"/>
<keyword evidence="3 9" id="KW-0489">Methyltransferase</keyword>
<evidence type="ECO:0000256" key="8">
    <source>
        <dbReference type="ARBA" id="ARBA00023242"/>
    </source>
</evidence>
<comment type="subcellular location">
    <subcellularLocation>
        <location evidence="9">Nucleus</location>
    </subcellularLocation>
</comment>
<dbReference type="SUPFAM" id="SSF53335">
    <property type="entry name" value="S-adenosyl-L-methionine-dependent methyltransferases"/>
    <property type="match status" value="1"/>
</dbReference>
<keyword evidence="2 9" id="KW-0820">tRNA-binding</keyword>
<feature type="compositionally biased region" description="Acidic residues" evidence="10">
    <location>
        <begin position="206"/>
        <end position="218"/>
    </location>
</feature>
<feature type="binding site" evidence="9">
    <location>
        <position position="95"/>
    </location>
    <ligand>
        <name>S-adenosyl-L-methionine</name>
        <dbReference type="ChEBI" id="CHEBI:59789"/>
    </ligand>
</feature>
<dbReference type="AlphaFoldDB" id="A0A316Z237"/>
<dbReference type="EC" id="2.1.1.33" evidence="9"/>
<feature type="region of interest" description="Disordered" evidence="10">
    <location>
        <begin position="1"/>
        <end position="23"/>
    </location>
</feature>
<comment type="pathway">
    <text evidence="9">tRNA modification; N(7)-methylguanine-tRNA biosynthesis.</text>
</comment>
<evidence type="ECO:0000256" key="10">
    <source>
        <dbReference type="SAM" id="MobiDB-lite"/>
    </source>
</evidence>
<organism evidence="11 12">
    <name type="scientific">Tilletiopsis washingtonensis</name>
    <dbReference type="NCBI Taxonomy" id="58919"/>
    <lineage>
        <taxon>Eukaryota</taxon>
        <taxon>Fungi</taxon>
        <taxon>Dikarya</taxon>
        <taxon>Basidiomycota</taxon>
        <taxon>Ustilaginomycotina</taxon>
        <taxon>Exobasidiomycetes</taxon>
        <taxon>Entylomatales</taxon>
        <taxon>Entylomatales incertae sedis</taxon>
        <taxon>Tilletiopsis</taxon>
    </lineage>
</organism>
<dbReference type="InterPro" id="IPR025763">
    <property type="entry name" value="Trm8_euk"/>
</dbReference>
<keyword evidence="6 9" id="KW-0819">tRNA processing</keyword>
<sequence>MSTHIRKRKGGAPSAPEEGQSHPNAFAFTGALGAIVVPQKRWYRQRAHANPFADHDLVYPRAPQYMDWHPHYPQLVPAAAASSAAAPRVEFLDIGCGFGGLLFQLAPHFPTTLMLGLEIRVQVTAYVHDKIWALRLAHRRAQAAKRGEVEDAPAGEGVQGEGGDVTAAQGEGNGDAAAQQPSAGPSSPAQRPAKRAKGAKGAPVEPADDDELSEEDEREMNAQLVRGAGDVPGGYENISVLRSNAMKFLPNFFERGQLTKMFFLHPDPHFKRIKHKARIISQTLLAEYAYVLRPGGIVYTITDVHDLHVWMVGHLDAHPLFERIPDAELVDDPCVAAVWGATEEGKKVVRNKGDKWFQAYRRLPDPQCDEA</sequence>
<evidence type="ECO:0000256" key="7">
    <source>
        <dbReference type="ARBA" id="ARBA00022884"/>
    </source>
</evidence>
<gene>
    <name evidence="9" type="primary">TRM8</name>
    <name evidence="11" type="ORF">FA09DRAFT_332409</name>
</gene>
<dbReference type="UniPathway" id="UPA00989"/>
<comment type="catalytic activity">
    <reaction evidence="1 9">
        <text>guanosine(46) in tRNA + S-adenosyl-L-methionine = N(7)-methylguanosine(46) in tRNA + S-adenosyl-L-homocysteine</text>
        <dbReference type="Rhea" id="RHEA:42708"/>
        <dbReference type="Rhea" id="RHEA-COMP:10188"/>
        <dbReference type="Rhea" id="RHEA-COMP:10189"/>
        <dbReference type="ChEBI" id="CHEBI:57856"/>
        <dbReference type="ChEBI" id="CHEBI:59789"/>
        <dbReference type="ChEBI" id="CHEBI:74269"/>
        <dbReference type="ChEBI" id="CHEBI:74480"/>
        <dbReference type="EC" id="2.1.1.33"/>
    </reaction>
</comment>
<feature type="binding site" evidence="9">
    <location>
        <position position="264"/>
    </location>
    <ligand>
        <name>S-adenosyl-L-methionine</name>
        <dbReference type="ChEBI" id="CHEBI:59789"/>
    </ligand>
</feature>
<comment type="subunit">
    <text evidence="9">Forms a complex with TRM82.</text>
</comment>
<evidence type="ECO:0000256" key="2">
    <source>
        <dbReference type="ARBA" id="ARBA00022555"/>
    </source>
</evidence>
<evidence type="ECO:0000256" key="9">
    <source>
        <dbReference type="HAMAP-Rule" id="MF_03055"/>
    </source>
</evidence>
<dbReference type="InterPro" id="IPR029063">
    <property type="entry name" value="SAM-dependent_MTases_sf"/>
</dbReference>
<dbReference type="OrthoDB" id="47276at2759"/>
<keyword evidence="12" id="KW-1185">Reference proteome</keyword>
<keyword evidence="4 9" id="KW-0808">Transferase</keyword>
<dbReference type="GO" id="GO:0005634">
    <property type="term" value="C:nucleus"/>
    <property type="evidence" value="ECO:0007669"/>
    <property type="project" value="UniProtKB-SubCell"/>
</dbReference>
<feature type="binding site" evidence="9">
    <location>
        <begin position="118"/>
        <end position="119"/>
    </location>
    <ligand>
        <name>S-adenosyl-L-methionine</name>
        <dbReference type="ChEBI" id="CHEBI:59789"/>
    </ligand>
</feature>
<protein>
    <recommendedName>
        <fullName evidence="9">tRNA (guanine-N(7)-)-methyltransferase</fullName>
        <ecNumber evidence="9">2.1.1.33</ecNumber>
    </recommendedName>
    <alternativeName>
        <fullName evidence="9">Transfer RNA methyltransferase 8</fullName>
    </alternativeName>
    <alternativeName>
        <fullName evidence="9">tRNA (guanine(46)-N(7))-methyltransferase</fullName>
    </alternativeName>
    <alternativeName>
        <fullName evidence="9">tRNA(m7G46)-methyltransferase</fullName>
    </alternativeName>
</protein>
<feature type="binding site" evidence="9">
    <location>
        <begin position="342"/>
        <end position="344"/>
    </location>
    <ligand>
        <name>S-adenosyl-L-methionine</name>
        <dbReference type="ChEBI" id="CHEBI:59789"/>
    </ligand>
</feature>
<dbReference type="GO" id="GO:0008176">
    <property type="term" value="F:tRNA (guanine(46)-N7)-methyltransferase activity"/>
    <property type="evidence" value="ECO:0007669"/>
    <property type="project" value="UniProtKB-UniRule"/>
</dbReference>
<evidence type="ECO:0000256" key="5">
    <source>
        <dbReference type="ARBA" id="ARBA00022691"/>
    </source>
</evidence>
<comment type="similarity">
    <text evidence="9">Belongs to the class I-like SAM-binding methyltransferase superfamily. TrmB family.</text>
</comment>
<dbReference type="PANTHER" id="PTHR23417:SF16">
    <property type="entry name" value="TRNA (GUANINE-N(7)-)-METHYLTRANSFERASE"/>
    <property type="match status" value="1"/>
</dbReference>
<dbReference type="Pfam" id="PF02390">
    <property type="entry name" value="Methyltransf_4"/>
    <property type="match status" value="2"/>
</dbReference>
<keyword evidence="7 9" id="KW-0694">RNA-binding</keyword>
<feature type="region of interest" description="Disordered" evidence="10">
    <location>
        <begin position="145"/>
        <end position="219"/>
    </location>
</feature>
<dbReference type="PROSITE" id="PS51625">
    <property type="entry name" value="SAM_MT_TRMB"/>
    <property type="match status" value="1"/>
</dbReference>
<feature type="compositionally biased region" description="Low complexity" evidence="10">
    <location>
        <begin position="176"/>
        <end position="191"/>
    </location>
</feature>
<dbReference type="GO" id="GO:0000049">
    <property type="term" value="F:tRNA binding"/>
    <property type="evidence" value="ECO:0007669"/>
    <property type="project" value="UniProtKB-UniRule"/>
</dbReference>
<feature type="compositionally biased region" description="Basic residues" evidence="10">
    <location>
        <begin position="1"/>
        <end position="10"/>
    </location>
</feature>